<dbReference type="AlphaFoldDB" id="A0AB34KNK4"/>
<reference evidence="7 8" key="1">
    <citation type="journal article" date="2020" name="Microbiol. Resour. Announc.">
        <title>Draft Genome Sequence of a Cladosporium Species Isolated from the Mesophotic Ascidian Didemnum maculosum.</title>
        <authorList>
            <person name="Gioti A."/>
            <person name="Siaperas R."/>
            <person name="Nikolaivits E."/>
            <person name="Le Goff G."/>
            <person name="Ouazzani J."/>
            <person name="Kotoulas G."/>
            <person name="Topakas E."/>
        </authorList>
    </citation>
    <scope>NUCLEOTIDE SEQUENCE [LARGE SCALE GENOMIC DNA]</scope>
    <source>
        <strain evidence="7 8">TM138-S3</strain>
    </source>
</reference>
<comment type="cofactor">
    <cofactor evidence="5">
        <name>Mg(2+)</name>
        <dbReference type="ChEBI" id="CHEBI:18420"/>
    </cofactor>
</comment>
<dbReference type="InterPro" id="IPR010233">
    <property type="entry name" value="UbiG_MeTrfase"/>
</dbReference>
<evidence type="ECO:0000256" key="2">
    <source>
        <dbReference type="ARBA" id="ARBA00022679"/>
    </source>
</evidence>
<dbReference type="GeneID" id="96008068"/>
<name>A0AB34KNK4_9PEZI</name>
<keyword evidence="8" id="KW-1185">Reference proteome</keyword>
<gene>
    <name evidence="7" type="primary">coq3</name>
    <name evidence="5" type="synonym">COQ3</name>
    <name evidence="7" type="ORF">WHR41_06625</name>
</gene>
<feature type="binding site" evidence="5">
    <location>
        <position position="90"/>
    </location>
    <ligand>
        <name>S-adenosyl-L-methionine</name>
        <dbReference type="ChEBI" id="CHEBI:59789"/>
    </ligand>
</feature>
<keyword evidence="5" id="KW-0460">Magnesium</keyword>
<keyword evidence="1 5" id="KW-0489">Methyltransferase</keyword>
<keyword evidence="2 5" id="KW-0808">Transferase</keyword>
<feature type="binding site" evidence="5">
    <location>
        <position position="195"/>
    </location>
    <ligand>
        <name>Mg(2+)</name>
        <dbReference type="ChEBI" id="CHEBI:18420"/>
    </ligand>
</feature>
<dbReference type="CDD" id="cd02440">
    <property type="entry name" value="AdoMet_MTases"/>
    <property type="match status" value="1"/>
</dbReference>
<comment type="catalytic activity">
    <reaction evidence="5">
        <text>a 3-demethylubiquinone + S-adenosyl-L-methionine = a ubiquinone + S-adenosyl-L-homocysteine</text>
        <dbReference type="Rhea" id="RHEA:81215"/>
        <dbReference type="Rhea" id="RHEA-COMP:9565"/>
        <dbReference type="Rhea" id="RHEA-COMP:19654"/>
        <dbReference type="ChEBI" id="CHEBI:16389"/>
        <dbReference type="ChEBI" id="CHEBI:57856"/>
        <dbReference type="ChEBI" id="CHEBI:59789"/>
        <dbReference type="ChEBI" id="CHEBI:231825"/>
    </reaction>
</comment>
<comment type="pathway">
    <text evidence="5">Cofactor biosynthesis; ubiquinone biosynthesis.</text>
</comment>
<evidence type="ECO:0000256" key="1">
    <source>
        <dbReference type="ARBA" id="ARBA00022603"/>
    </source>
</evidence>
<dbReference type="PANTHER" id="PTHR43464:SF19">
    <property type="entry name" value="UBIQUINONE BIOSYNTHESIS O-METHYLTRANSFERASE, MITOCHONDRIAL"/>
    <property type="match status" value="1"/>
</dbReference>
<evidence type="ECO:0000313" key="7">
    <source>
        <dbReference type="EMBL" id="KAL1584838.1"/>
    </source>
</evidence>
<comment type="caution">
    <text evidence="7">The sequence shown here is derived from an EMBL/GenBank/DDBJ whole genome shotgun (WGS) entry which is preliminary data.</text>
</comment>
<evidence type="ECO:0000256" key="4">
    <source>
        <dbReference type="ARBA" id="ARBA00022691"/>
    </source>
</evidence>
<dbReference type="Gene3D" id="3.40.50.150">
    <property type="entry name" value="Vaccinia Virus protein VP39"/>
    <property type="match status" value="1"/>
</dbReference>
<sequence length="307" mass="34021">MAPVRPQSFLSLPAPLRRAVASYSLARAAYAPPLANSTSIRAHSTESSPHNGHAGSSVNETEVSHFNTLASSWWDPHGSSRLLHLMNQHRHPFINRCLSTAPPLPPNHKRKYLDIGCGGGIFAESAARLATTQSVTAVDPTPEVIAVAKRHQRTDPLLMEPGRLTYHNIPIEALPLPTTPADGFDIVSLFEVIEHIQQPAPFLRSILQHLKPGGWLIGSTIARTGTSWFTTKFMAEEVLQMVPRGTHEWSQYIQPHELKSWAAKQPDLEGWQTMGVVYVPGFGWKEVDGSESWGNYFFGVRKKSLEE</sequence>
<keyword evidence="4 5" id="KW-0949">S-adenosyl-L-methionine</keyword>
<feature type="binding site" evidence="5">
    <location>
        <position position="116"/>
    </location>
    <ligand>
        <name>S-adenosyl-L-methionine</name>
        <dbReference type="ChEBI" id="CHEBI:59789"/>
    </ligand>
</feature>
<organism evidence="7 8">
    <name type="scientific">Cladosporium halotolerans</name>
    <dbReference type="NCBI Taxonomy" id="1052096"/>
    <lineage>
        <taxon>Eukaryota</taxon>
        <taxon>Fungi</taxon>
        <taxon>Dikarya</taxon>
        <taxon>Ascomycota</taxon>
        <taxon>Pezizomycotina</taxon>
        <taxon>Dothideomycetes</taxon>
        <taxon>Dothideomycetidae</taxon>
        <taxon>Cladosporiales</taxon>
        <taxon>Cladosporiaceae</taxon>
        <taxon>Cladosporium</taxon>
    </lineage>
</organism>
<evidence type="ECO:0000313" key="8">
    <source>
        <dbReference type="Proteomes" id="UP000803884"/>
    </source>
</evidence>
<dbReference type="EMBL" id="JAAQHG020000023">
    <property type="protein sequence ID" value="KAL1584838.1"/>
    <property type="molecule type" value="Genomic_DNA"/>
</dbReference>
<keyword evidence="5" id="KW-0496">Mitochondrion</keyword>
<keyword evidence="7" id="KW-0830">Ubiquinone</keyword>
<keyword evidence="3 5" id="KW-0831">Ubiquinone biosynthesis</keyword>
<evidence type="ECO:0000256" key="5">
    <source>
        <dbReference type="HAMAP-Rule" id="MF_03190"/>
    </source>
</evidence>
<dbReference type="InterPro" id="IPR029063">
    <property type="entry name" value="SAM-dependent_MTases_sf"/>
</dbReference>
<comment type="function">
    <text evidence="5">O-methyltransferase required for two non-consecutive steps during ubiquinone biosynthesis. Catalyzes the 2 O-methylation of 3,4-dihydroxy-5-(all-trans-polyprenyl)benzoic acid into 4-hydroxy-3-methoxy-5-(all-trans-polyprenyl)benzoic acid. Also catalyzes the last step of ubiquinone biosynthesis by mediating methylation of 3-demethylubiquinone into ubiquinone. Also able to mediate the methylation of 3-demethylubiquinol into ubiquinol.</text>
</comment>
<dbReference type="PANTHER" id="PTHR43464">
    <property type="entry name" value="METHYLTRANSFERASE"/>
    <property type="match status" value="1"/>
</dbReference>
<dbReference type="HAMAP" id="MF_00472">
    <property type="entry name" value="UbiG"/>
    <property type="match status" value="1"/>
</dbReference>
<dbReference type="RefSeq" id="XP_069227944.1">
    <property type="nucleotide sequence ID" value="XM_069375230.1"/>
</dbReference>
<comment type="subunit">
    <text evidence="5">Component of a multi-subunit COQ enzyme complex, composed of at least COQ3, COQ4, COQ5, COQ6, COQ7 and COQ9.</text>
</comment>
<dbReference type="GO" id="GO:0061542">
    <property type="term" value="F:3-demethylubiquinol 3-O-methyltransferase activity"/>
    <property type="evidence" value="ECO:0007669"/>
    <property type="project" value="UniProtKB-UniRule"/>
</dbReference>
<keyword evidence="5" id="KW-0472">Membrane</keyword>
<comment type="subcellular location">
    <subcellularLocation>
        <location evidence="5">Mitochondrion inner membrane</location>
        <topology evidence="5">Peripheral membrane protein</topology>
        <orientation evidence="5">Matrix side</orientation>
    </subcellularLocation>
</comment>
<dbReference type="GO" id="GO:0032259">
    <property type="term" value="P:methylation"/>
    <property type="evidence" value="ECO:0007669"/>
    <property type="project" value="UniProtKB-KW"/>
</dbReference>
<dbReference type="EC" id="2.1.1.114" evidence="5"/>
<protein>
    <recommendedName>
        <fullName evidence="5">Ubiquinone biosynthesis O-methyltransferase, mitochondrial</fullName>
    </recommendedName>
    <alternativeName>
        <fullName evidence="5">3-demethylubiquinol 3-O-methyltransferase</fullName>
        <ecNumber evidence="5">2.1.1.64</ecNumber>
    </alternativeName>
    <alternativeName>
        <fullName evidence="5">3-demethylubiquinone 3-O-methyltransferase</fullName>
        <ecNumber evidence="5">2.1.1.-</ecNumber>
    </alternativeName>
    <alternativeName>
        <fullName evidence="5">Polyprenyldihydroxybenzoate methyltransferase</fullName>
        <ecNumber evidence="5">2.1.1.114</ecNumber>
    </alternativeName>
</protein>
<dbReference type="NCBIfam" id="TIGR01983">
    <property type="entry name" value="UbiG"/>
    <property type="match status" value="1"/>
</dbReference>
<feature type="binding site" evidence="5">
    <location>
        <position position="190"/>
    </location>
    <ligand>
        <name>S-adenosyl-L-methionine</name>
        <dbReference type="ChEBI" id="CHEBI:59789"/>
    </ligand>
</feature>
<keyword evidence="5" id="KW-0999">Mitochondrion inner membrane</keyword>
<comment type="similarity">
    <text evidence="5">Belongs to the class I-like SAM-binding methyltransferase superfamily. UbiG/COQ3 family.</text>
</comment>
<dbReference type="EC" id="2.1.1.64" evidence="5"/>
<comment type="catalytic activity">
    <reaction evidence="5">
        <text>a 3-demethylubiquinol + S-adenosyl-L-methionine = a ubiquinol + S-adenosyl-L-homocysteine + H(+)</text>
        <dbReference type="Rhea" id="RHEA:44380"/>
        <dbReference type="Rhea" id="RHEA-COMP:9566"/>
        <dbReference type="Rhea" id="RHEA-COMP:10914"/>
        <dbReference type="ChEBI" id="CHEBI:15378"/>
        <dbReference type="ChEBI" id="CHEBI:17976"/>
        <dbReference type="ChEBI" id="CHEBI:57856"/>
        <dbReference type="ChEBI" id="CHEBI:59789"/>
        <dbReference type="ChEBI" id="CHEBI:84422"/>
        <dbReference type="EC" id="2.1.1.64"/>
    </reaction>
</comment>
<feature type="region of interest" description="Disordered" evidence="6">
    <location>
        <begin position="40"/>
        <end position="61"/>
    </location>
</feature>
<evidence type="ECO:0000256" key="3">
    <source>
        <dbReference type="ARBA" id="ARBA00022688"/>
    </source>
</evidence>
<dbReference type="GO" id="GO:0046872">
    <property type="term" value="F:metal ion binding"/>
    <property type="evidence" value="ECO:0007669"/>
    <property type="project" value="UniProtKB-KW"/>
</dbReference>
<feature type="binding site" evidence="5">
    <location>
        <position position="194"/>
    </location>
    <ligand>
        <name>Mg(2+)</name>
        <dbReference type="ChEBI" id="CHEBI:18420"/>
    </ligand>
</feature>
<accession>A0AB34KNK4</accession>
<dbReference type="GO" id="GO:0031314">
    <property type="term" value="C:extrinsic component of mitochondrial inner membrane"/>
    <property type="evidence" value="ECO:0007669"/>
    <property type="project" value="UniProtKB-UniRule"/>
</dbReference>
<dbReference type="SUPFAM" id="SSF53335">
    <property type="entry name" value="S-adenosyl-L-methionine-dependent methyltransferases"/>
    <property type="match status" value="1"/>
</dbReference>
<keyword evidence="5" id="KW-0479">Metal-binding</keyword>
<dbReference type="Pfam" id="PF13489">
    <property type="entry name" value="Methyltransf_23"/>
    <property type="match status" value="1"/>
</dbReference>
<proteinExistence type="inferred from homology"/>
<dbReference type="GO" id="GO:0010420">
    <property type="term" value="F:polyprenyldihydroxybenzoate methyltransferase activity"/>
    <property type="evidence" value="ECO:0007669"/>
    <property type="project" value="UniProtKB-UniRule"/>
</dbReference>
<dbReference type="Proteomes" id="UP000803884">
    <property type="component" value="Unassembled WGS sequence"/>
</dbReference>
<feature type="binding site" evidence="5">
    <location>
        <position position="139"/>
    </location>
    <ligand>
        <name>S-adenosyl-L-methionine</name>
        <dbReference type="ChEBI" id="CHEBI:59789"/>
    </ligand>
</feature>
<dbReference type="EC" id="2.1.1.-" evidence="5"/>
<evidence type="ECO:0000256" key="6">
    <source>
        <dbReference type="SAM" id="MobiDB-lite"/>
    </source>
</evidence>
<feature type="binding site" evidence="5">
    <location>
        <position position="191"/>
    </location>
    <ligand>
        <name>Mg(2+)</name>
        <dbReference type="ChEBI" id="CHEBI:18420"/>
    </ligand>
</feature>
<comment type="catalytic activity">
    <reaction evidence="5">
        <text>a 3,4-dihydroxy-5-(all-trans-polyprenyl)benzoate + S-adenosyl-L-methionine = a 4-hydroxy-3-methoxy-5-(all-trans-polyprenyl)benzoate + S-adenosyl-L-homocysteine + H(+)</text>
        <dbReference type="Rhea" id="RHEA:44452"/>
        <dbReference type="Rhea" id="RHEA-COMP:10930"/>
        <dbReference type="Rhea" id="RHEA-COMP:10931"/>
        <dbReference type="ChEBI" id="CHEBI:15378"/>
        <dbReference type="ChEBI" id="CHEBI:57856"/>
        <dbReference type="ChEBI" id="CHEBI:59789"/>
        <dbReference type="ChEBI" id="CHEBI:64694"/>
        <dbReference type="ChEBI" id="CHEBI:84443"/>
        <dbReference type="EC" id="2.1.1.114"/>
    </reaction>
</comment>